<dbReference type="EMBL" id="KB310777">
    <property type="protein sequence ID" value="ELT90763.1"/>
    <property type="molecule type" value="Genomic_DNA"/>
</dbReference>
<dbReference type="PANTHER" id="PTHR13610">
    <property type="entry name" value="METHYLTRANSFERASE DOMAIN-CONTAINING PROTEIN"/>
    <property type="match status" value="1"/>
</dbReference>
<evidence type="ECO:0000256" key="2">
    <source>
        <dbReference type="ARBA" id="ARBA00022603"/>
    </source>
</evidence>
<dbReference type="FunCoup" id="R7TAL0">
    <property type="interactions" value="907"/>
</dbReference>
<evidence type="ECO:0008006" key="9">
    <source>
        <dbReference type="Google" id="ProtNLM"/>
    </source>
</evidence>
<reference evidence="8" key="1">
    <citation type="submission" date="2012-12" db="EMBL/GenBank/DDBJ databases">
        <authorList>
            <person name="Hellsten U."/>
            <person name="Grimwood J."/>
            <person name="Chapman J.A."/>
            <person name="Shapiro H."/>
            <person name="Aerts A."/>
            <person name="Otillar R.P."/>
            <person name="Terry A.Y."/>
            <person name="Boore J.L."/>
            <person name="Simakov O."/>
            <person name="Marletaz F."/>
            <person name="Cho S.-J."/>
            <person name="Edsinger-Gonzales E."/>
            <person name="Havlak P."/>
            <person name="Kuo D.-H."/>
            <person name="Larsson T."/>
            <person name="Lv J."/>
            <person name="Arendt D."/>
            <person name="Savage R."/>
            <person name="Osoegawa K."/>
            <person name="de Jong P."/>
            <person name="Lindberg D.R."/>
            <person name="Seaver E.C."/>
            <person name="Weisblat D.A."/>
            <person name="Putnam N.H."/>
            <person name="Grigoriev I.V."/>
            <person name="Rokhsar D.S."/>
        </authorList>
    </citation>
    <scope>NUCLEOTIDE SEQUENCE</scope>
    <source>
        <strain evidence="8">I ESC-2004</strain>
    </source>
</reference>
<evidence type="ECO:0000256" key="1">
    <source>
        <dbReference type="ARBA" id="ARBA00010633"/>
    </source>
</evidence>
<accession>R7TAL0</accession>
<organism evidence="6">
    <name type="scientific">Capitella teleta</name>
    <name type="common">Polychaete worm</name>
    <dbReference type="NCBI Taxonomy" id="283909"/>
    <lineage>
        <taxon>Eukaryota</taxon>
        <taxon>Metazoa</taxon>
        <taxon>Spiralia</taxon>
        <taxon>Lophotrochozoa</taxon>
        <taxon>Annelida</taxon>
        <taxon>Polychaeta</taxon>
        <taxon>Sedentaria</taxon>
        <taxon>Scolecida</taxon>
        <taxon>Capitellidae</taxon>
        <taxon>Capitella</taxon>
    </lineage>
</organism>
<dbReference type="GO" id="GO:1905706">
    <property type="term" value="P:regulation of mitochondrial ATP synthesis coupled proton transport"/>
    <property type="evidence" value="ECO:0007669"/>
    <property type="project" value="TreeGrafter"/>
</dbReference>
<reference evidence="7" key="3">
    <citation type="submission" date="2015-06" db="UniProtKB">
        <authorList>
            <consortium name="EnsemblMetazoa"/>
        </authorList>
    </citation>
    <scope>IDENTIFICATION</scope>
</reference>
<keyword evidence="4" id="KW-0949">S-adenosyl-L-methionine</keyword>
<dbReference type="InterPro" id="IPR029063">
    <property type="entry name" value="SAM-dependent_MTases_sf"/>
</dbReference>
<reference evidence="6 8" key="2">
    <citation type="journal article" date="2013" name="Nature">
        <title>Insights into bilaterian evolution from three spiralian genomes.</title>
        <authorList>
            <person name="Simakov O."/>
            <person name="Marletaz F."/>
            <person name="Cho S.J."/>
            <person name="Edsinger-Gonzales E."/>
            <person name="Havlak P."/>
            <person name="Hellsten U."/>
            <person name="Kuo D.H."/>
            <person name="Larsson T."/>
            <person name="Lv J."/>
            <person name="Arendt D."/>
            <person name="Savage R."/>
            <person name="Osoegawa K."/>
            <person name="de Jong P."/>
            <person name="Grimwood J."/>
            <person name="Chapman J.A."/>
            <person name="Shapiro H."/>
            <person name="Aerts A."/>
            <person name="Otillar R.P."/>
            <person name="Terry A.Y."/>
            <person name="Boore J.L."/>
            <person name="Grigoriev I.V."/>
            <person name="Lindberg D.R."/>
            <person name="Seaver E.C."/>
            <person name="Weisblat D.A."/>
            <person name="Putnam N.H."/>
            <person name="Rokhsar D.S."/>
        </authorList>
    </citation>
    <scope>NUCLEOTIDE SEQUENCE</scope>
    <source>
        <strain evidence="6 8">I ESC-2004</strain>
    </source>
</reference>
<evidence type="ECO:0000313" key="7">
    <source>
        <dbReference type="EnsemblMetazoa" id="CapteP168886"/>
    </source>
</evidence>
<feature type="region of interest" description="Disordered" evidence="5">
    <location>
        <begin position="1"/>
        <end position="36"/>
    </location>
</feature>
<dbReference type="GO" id="GO:0005739">
    <property type="term" value="C:mitochondrion"/>
    <property type="evidence" value="ECO:0007669"/>
    <property type="project" value="TreeGrafter"/>
</dbReference>
<dbReference type="SUPFAM" id="SSF53335">
    <property type="entry name" value="S-adenosyl-L-methionine-dependent methyltransferases"/>
    <property type="match status" value="1"/>
</dbReference>
<dbReference type="GO" id="GO:0032259">
    <property type="term" value="P:methylation"/>
    <property type="evidence" value="ECO:0007669"/>
    <property type="project" value="UniProtKB-KW"/>
</dbReference>
<evidence type="ECO:0000256" key="5">
    <source>
        <dbReference type="SAM" id="MobiDB-lite"/>
    </source>
</evidence>
<dbReference type="AlphaFoldDB" id="R7TAL0"/>
<keyword evidence="8" id="KW-1185">Reference proteome</keyword>
<dbReference type="OrthoDB" id="66144at2759"/>
<protein>
    <recommendedName>
        <fullName evidence="9">Methyltransferase domain-containing protein</fullName>
    </recommendedName>
</protein>
<proteinExistence type="inferred from homology"/>
<dbReference type="OMA" id="NPWLVAY"/>
<name>R7TAL0_CAPTE</name>
<comment type="similarity">
    <text evidence="1">Belongs to the ANT/ATPSC lysine N-methyltransferase family.</text>
</comment>
<evidence type="ECO:0000256" key="4">
    <source>
        <dbReference type="ARBA" id="ARBA00022691"/>
    </source>
</evidence>
<dbReference type="HOGENOM" id="CLU_068443_4_0_1"/>
<dbReference type="EnsemblMetazoa" id="CapteT168886">
    <property type="protein sequence ID" value="CapteP168886"/>
    <property type="gene ID" value="CapteG168886"/>
</dbReference>
<evidence type="ECO:0000313" key="6">
    <source>
        <dbReference type="EMBL" id="ELT90763.1"/>
    </source>
</evidence>
<dbReference type="InterPro" id="IPR026170">
    <property type="entry name" value="FAM173A/B"/>
</dbReference>
<keyword evidence="2" id="KW-0489">Methyltransferase</keyword>
<gene>
    <name evidence="6" type="ORF">CAPTEDRAFT_168886</name>
</gene>
<dbReference type="Proteomes" id="UP000014760">
    <property type="component" value="Unassembled WGS sequence"/>
</dbReference>
<dbReference type="Gene3D" id="3.40.50.150">
    <property type="entry name" value="Vaccinia Virus protein VP39"/>
    <property type="match status" value="1"/>
</dbReference>
<evidence type="ECO:0000256" key="3">
    <source>
        <dbReference type="ARBA" id="ARBA00022679"/>
    </source>
</evidence>
<keyword evidence="3" id="KW-0808">Transferase</keyword>
<sequence length="220" mass="23821">MVDSEKSPDGCNCAEEPPPSYNELNDTHSHSDSGRSMSLAGKVTVGVCAGLAMAVVAGTAPFVSPALRKVCLPFVPASSSQMTNVLQMLKGKTGKLVDLGSGDGRIVIEAAKRGFHAEGIELNPWLVAFSRFNALRSGVASKTGFYRRDLWKADLSTYDYIVIFGVETMMESLETKLAREITATNHVLACRYPLPRWTPSEVIGEGIDSVWLYTKDSKVS</sequence>
<dbReference type="STRING" id="283909.R7TAL0"/>
<dbReference type="PANTHER" id="PTHR13610:SF9">
    <property type="entry name" value="FI06469P"/>
    <property type="match status" value="1"/>
</dbReference>
<dbReference type="GO" id="GO:0016279">
    <property type="term" value="F:protein-lysine N-methyltransferase activity"/>
    <property type="evidence" value="ECO:0007669"/>
    <property type="project" value="InterPro"/>
</dbReference>
<dbReference type="Pfam" id="PF13489">
    <property type="entry name" value="Methyltransf_23"/>
    <property type="match status" value="1"/>
</dbReference>
<dbReference type="EMBL" id="AMQN01014170">
    <property type="status" value="NOT_ANNOTATED_CDS"/>
    <property type="molecule type" value="Genomic_DNA"/>
</dbReference>
<evidence type="ECO:0000313" key="8">
    <source>
        <dbReference type="Proteomes" id="UP000014760"/>
    </source>
</evidence>